<evidence type="ECO:0000313" key="3">
    <source>
        <dbReference type="Proteomes" id="UP000831537"/>
    </source>
</evidence>
<evidence type="ECO:0000256" key="1">
    <source>
        <dbReference type="SAM" id="Phobius"/>
    </source>
</evidence>
<keyword evidence="3" id="KW-1185">Reference proteome</keyword>
<feature type="transmembrane region" description="Helical" evidence="1">
    <location>
        <begin position="124"/>
        <end position="148"/>
    </location>
</feature>
<feature type="transmembrane region" description="Helical" evidence="1">
    <location>
        <begin position="80"/>
        <end position="104"/>
    </location>
</feature>
<accession>A0ABY4GIY4</accession>
<evidence type="ECO:0000313" key="2">
    <source>
        <dbReference type="EMBL" id="UOQ84154.1"/>
    </source>
</evidence>
<keyword evidence="1" id="KW-0812">Transmembrane</keyword>
<keyword evidence="1" id="KW-0472">Membrane</keyword>
<feature type="transmembrane region" description="Helical" evidence="1">
    <location>
        <begin position="9"/>
        <end position="29"/>
    </location>
</feature>
<dbReference type="RefSeq" id="WP_244741562.1">
    <property type="nucleotide sequence ID" value="NZ_CP095071.1"/>
</dbReference>
<keyword evidence="1" id="KW-1133">Transmembrane helix</keyword>
<proteinExistence type="predicted"/>
<dbReference type="InterPro" id="IPR021529">
    <property type="entry name" value="DUF2798"/>
</dbReference>
<name>A0ABY4GIY4_9BACI</name>
<protein>
    <submittedName>
        <fullName evidence="2">DUF2798 domain-containing protein</fullName>
    </submittedName>
</protein>
<gene>
    <name evidence="2" type="ORF">MUN87_15765</name>
</gene>
<dbReference type="Proteomes" id="UP000831537">
    <property type="component" value="Chromosome"/>
</dbReference>
<dbReference type="Pfam" id="PF11391">
    <property type="entry name" value="DUF2798"/>
    <property type="match status" value="2"/>
</dbReference>
<feature type="transmembrane region" description="Helical" evidence="1">
    <location>
        <begin position="41"/>
        <end position="60"/>
    </location>
</feature>
<sequence>MPTNKKESIIFGTIMCFGMVAVMATYNLLMAGNIEDLTASIVLGEVMIGFIIALFLDLFIVGPLAKKVTLAIPFDKSKKIYFVLFMSLFMIIGMVFFMSMFGLAMSYISGAEHDQSILSEYLHIYAMNFVVAFPLQLVVMGPLVRLIFTKWIQKNPVPVNG</sequence>
<reference evidence="2 3" key="1">
    <citation type="submission" date="2022-04" db="EMBL/GenBank/DDBJ databases">
        <title>Gracilibacillus sp. isolated from saltern.</title>
        <authorList>
            <person name="Won M."/>
            <person name="Lee C.-M."/>
            <person name="Woen H.-Y."/>
            <person name="Kwon S.-W."/>
        </authorList>
    </citation>
    <scope>NUCLEOTIDE SEQUENCE [LARGE SCALE GENOMIC DNA]</scope>
    <source>
        <strain evidence="2 3">SSPM10-3</strain>
    </source>
</reference>
<organism evidence="2 3">
    <name type="scientific">Gracilibacillus salinarum</name>
    <dbReference type="NCBI Taxonomy" id="2932255"/>
    <lineage>
        <taxon>Bacteria</taxon>
        <taxon>Bacillati</taxon>
        <taxon>Bacillota</taxon>
        <taxon>Bacilli</taxon>
        <taxon>Bacillales</taxon>
        <taxon>Bacillaceae</taxon>
        <taxon>Gracilibacillus</taxon>
    </lineage>
</organism>
<dbReference type="EMBL" id="CP095071">
    <property type="protein sequence ID" value="UOQ84154.1"/>
    <property type="molecule type" value="Genomic_DNA"/>
</dbReference>